<accession>D7CS15</accession>
<proteinExistence type="predicted"/>
<dbReference type="CDD" id="cd01144">
    <property type="entry name" value="BtuF"/>
    <property type="match status" value="1"/>
</dbReference>
<dbReference type="Pfam" id="PF01497">
    <property type="entry name" value="Peripla_BP_2"/>
    <property type="match status" value="1"/>
</dbReference>
<protein>
    <recommendedName>
        <fullName evidence="1">Fe/B12 periplasmic-binding domain-containing protein</fullName>
    </recommendedName>
</protein>
<dbReference type="OrthoDB" id="9787772at2"/>
<dbReference type="SUPFAM" id="SSF53807">
    <property type="entry name" value="Helical backbone' metal receptor"/>
    <property type="match status" value="1"/>
</dbReference>
<dbReference type="eggNOG" id="COG0614">
    <property type="taxonomic scope" value="Bacteria"/>
</dbReference>
<dbReference type="InterPro" id="IPR051030">
    <property type="entry name" value="Vitamin_B12-ABC_binding"/>
</dbReference>
<dbReference type="AlphaFoldDB" id="D7CS15"/>
<dbReference type="Gene3D" id="3.40.50.1980">
    <property type="entry name" value="Nitrogenase molybdenum iron protein domain"/>
    <property type="match status" value="2"/>
</dbReference>
<dbReference type="STRING" id="649638.Trad_2232"/>
<dbReference type="Proteomes" id="UP000000379">
    <property type="component" value="Chromosome"/>
</dbReference>
<reference evidence="2 3" key="2">
    <citation type="journal article" date="2011" name="Stand. Genomic Sci.">
        <title>Complete genome sequence of Truepera radiovictrix type strain (RQ-24).</title>
        <authorList>
            <person name="Ivanova N."/>
            <person name="Rohde C."/>
            <person name="Munk C."/>
            <person name="Nolan M."/>
            <person name="Lucas S."/>
            <person name="Del Rio T.G."/>
            <person name="Tice H."/>
            <person name="Deshpande S."/>
            <person name="Cheng J.F."/>
            <person name="Tapia R."/>
            <person name="Han C."/>
            <person name="Goodwin L."/>
            <person name="Pitluck S."/>
            <person name="Liolios K."/>
            <person name="Mavromatis K."/>
            <person name="Mikhailova N."/>
            <person name="Pati A."/>
            <person name="Chen A."/>
            <person name="Palaniappan K."/>
            <person name="Land M."/>
            <person name="Hauser L."/>
            <person name="Chang Y.J."/>
            <person name="Jeffries C.D."/>
            <person name="Brambilla E."/>
            <person name="Rohde M."/>
            <person name="Goker M."/>
            <person name="Tindall B.J."/>
            <person name="Woyke T."/>
            <person name="Bristow J."/>
            <person name="Eisen J.A."/>
            <person name="Markowitz V."/>
            <person name="Hugenholtz P."/>
            <person name="Kyrpides N.C."/>
            <person name="Klenk H.P."/>
            <person name="Lapidus A."/>
        </authorList>
    </citation>
    <scope>NUCLEOTIDE SEQUENCE [LARGE SCALE GENOMIC DNA]</scope>
    <source>
        <strain evidence="3">DSM 17093 / CIP 108686 / LMG 22925 / RQ-24</strain>
    </source>
</reference>
<dbReference type="PANTHER" id="PTHR42860">
    <property type="entry name" value="VITAMIN B12-BINDING PROTEIN"/>
    <property type="match status" value="1"/>
</dbReference>
<reference evidence="3" key="1">
    <citation type="submission" date="2010-05" db="EMBL/GenBank/DDBJ databases">
        <title>The complete genome of Truepera radiovictris DSM 17093.</title>
        <authorList>
            <consortium name="US DOE Joint Genome Institute (JGI-PGF)"/>
            <person name="Lucas S."/>
            <person name="Copeland A."/>
            <person name="Lapidus A."/>
            <person name="Glavina del Rio T."/>
            <person name="Dalin E."/>
            <person name="Tice H."/>
            <person name="Bruce D."/>
            <person name="Goodwin L."/>
            <person name="Pitluck S."/>
            <person name="Kyrpides N."/>
            <person name="Mavromatis K."/>
            <person name="Ovchinnikova G."/>
            <person name="Munk A.C."/>
            <person name="Detter J.C."/>
            <person name="Han C."/>
            <person name="Tapia R."/>
            <person name="Land M."/>
            <person name="Hauser L."/>
            <person name="Markowitz V."/>
            <person name="Cheng J.-F."/>
            <person name="Hugenholtz P."/>
            <person name="Woyke T."/>
            <person name="Wu D."/>
            <person name="Tindall B."/>
            <person name="Pomrenke H.G."/>
            <person name="Brambilla E."/>
            <person name="Klenk H.-P."/>
            <person name="Eisen J.A."/>
        </authorList>
    </citation>
    <scope>NUCLEOTIDE SEQUENCE [LARGE SCALE GENOMIC DNA]</scope>
    <source>
        <strain evidence="3">DSM 17093 / CIP 108686 / LMG 22925 / RQ-24</strain>
    </source>
</reference>
<name>D7CS15_TRURR</name>
<evidence type="ECO:0000259" key="1">
    <source>
        <dbReference type="PROSITE" id="PS50983"/>
    </source>
</evidence>
<dbReference type="PANTHER" id="PTHR42860:SF1">
    <property type="entry name" value="VITAMIN B12-BINDING PROTEIN"/>
    <property type="match status" value="1"/>
</dbReference>
<evidence type="ECO:0000313" key="2">
    <source>
        <dbReference type="EMBL" id="ADI15343.1"/>
    </source>
</evidence>
<sequence length="309" mass="33010">MRIVSLLPSASEIVCALGLGEQLVAVSHECDFPPEVQRLPRITSSILPHDLDARAIDEAVCRAVQEGRALYKVDGDLLARLKPDLIVTQGVCDVCAVSVGTVQETLQFLPDVLPAGTQTLSLSGTSVAGVWRDIGRVGAAAGVPERAAALVGELKARWERLARLPKPAPRPRVLMLEWPDPPFYGGHWVPEQVAAAGGEDALGRPGEVSARVTWERLLEADPDVIVMVACGYDLAANRAFAAALYEHPEARTLRAVRRGAVWAADANSFFSRPAPRLVAGAEALAQVLAARDVPGVAERVQVAYSARSR</sequence>
<evidence type="ECO:0000313" key="3">
    <source>
        <dbReference type="Proteomes" id="UP000000379"/>
    </source>
</evidence>
<organism evidence="2 3">
    <name type="scientific">Truepera radiovictrix (strain DSM 17093 / CIP 108686 / LMG 22925 / RQ-24)</name>
    <dbReference type="NCBI Taxonomy" id="649638"/>
    <lineage>
        <taxon>Bacteria</taxon>
        <taxon>Thermotogati</taxon>
        <taxon>Deinococcota</taxon>
        <taxon>Deinococci</taxon>
        <taxon>Trueperales</taxon>
        <taxon>Trueperaceae</taxon>
        <taxon>Truepera</taxon>
    </lineage>
</organism>
<gene>
    <name evidence="2" type="ordered locus">Trad_2232</name>
</gene>
<dbReference type="EMBL" id="CP002049">
    <property type="protein sequence ID" value="ADI15343.1"/>
    <property type="molecule type" value="Genomic_DNA"/>
</dbReference>
<dbReference type="HOGENOM" id="CLU_038034_9_1_0"/>
<dbReference type="InterPro" id="IPR002491">
    <property type="entry name" value="ABC_transptr_periplasmic_BD"/>
</dbReference>
<dbReference type="KEGG" id="tra:Trad_2232"/>
<dbReference type="RefSeq" id="WP_013178706.1">
    <property type="nucleotide sequence ID" value="NC_014221.1"/>
</dbReference>
<feature type="domain" description="Fe/B12 periplasmic-binding" evidence="1">
    <location>
        <begin position="2"/>
        <end position="292"/>
    </location>
</feature>
<keyword evidence="3" id="KW-1185">Reference proteome</keyword>
<dbReference type="PROSITE" id="PS50983">
    <property type="entry name" value="FE_B12_PBP"/>
    <property type="match status" value="1"/>
</dbReference>